<name>A0A426VCK8_9BURK</name>
<dbReference type="SUPFAM" id="SSF55073">
    <property type="entry name" value="Nucleotide cyclase"/>
    <property type="match status" value="1"/>
</dbReference>
<keyword evidence="3" id="KW-0812">Transmembrane</keyword>
<dbReference type="CDD" id="cd01949">
    <property type="entry name" value="GGDEF"/>
    <property type="match status" value="1"/>
</dbReference>
<dbReference type="GO" id="GO:0052621">
    <property type="term" value="F:diguanylate cyclase activity"/>
    <property type="evidence" value="ECO:0007669"/>
    <property type="project" value="UniProtKB-EC"/>
</dbReference>
<sequence>MSGPIGITRRLGELLLGTEPRLRGRLTMCLLANSLYLGWLLFIALFIVPRGLVSPGVGQFLMAHQLIALITFYPLVRSGLTHHWSDPGLVLPQIAWACLALVVGYAVSPIGRAVSLQTMSLIVVFGFLSLRPRAAVWTGIGMICMLLGMLVWCILSRQENFEPRLQTLIIVTTCFILALLTWQSHGFAMRRKRMSADRKALAAALQEVEVLMQHDTLTGLYNRQHLQTRLEAERERARAGGHRFCVALIDLDHFKLINDRHGHAMGDHVLVAFARQAQAVLRETDTIARWGGEEFLILLPDTEPVDKAGIALRRLQASLRGAPISDAEPNMRVTFSAGVAEWAKGESIEQLLDRADAALYDAKRQGRDRAVQAPLPLPAHPAPP</sequence>
<comment type="catalytic activity">
    <reaction evidence="2">
        <text>2 GTP = 3',3'-c-di-GMP + 2 diphosphate</text>
        <dbReference type="Rhea" id="RHEA:24898"/>
        <dbReference type="ChEBI" id="CHEBI:33019"/>
        <dbReference type="ChEBI" id="CHEBI:37565"/>
        <dbReference type="ChEBI" id="CHEBI:58805"/>
        <dbReference type="EC" id="2.7.7.65"/>
    </reaction>
</comment>
<proteinExistence type="predicted"/>
<evidence type="ECO:0000256" key="2">
    <source>
        <dbReference type="ARBA" id="ARBA00034247"/>
    </source>
</evidence>
<feature type="domain" description="GGDEF" evidence="4">
    <location>
        <begin position="242"/>
        <end position="375"/>
    </location>
</feature>
<evidence type="ECO:0000256" key="3">
    <source>
        <dbReference type="SAM" id="Phobius"/>
    </source>
</evidence>
<evidence type="ECO:0000313" key="6">
    <source>
        <dbReference type="Proteomes" id="UP000269265"/>
    </source>
</evidence>
<accession>A0A426VCK8</accession>
<keyword evidence="3" id="KW-0472">Membrane</keyword>
<reference evidence="5 6" key="1">
    <citation type="submission" date="2018-12" db="EMBL/GenBank/DDBJ databases">
        <title>The whole draft genome of Aquabacterium sp. SJQ9.</title>
        <authorList>
            <person name="Sun L."/>
            <person name="Gao X."/>
            <person name="Chen W."/>
            <person name="Huang K."/>
        </authorList>
    </citation>
    <scope>NUCLEOTIDE SEQUENCE [LARGE SCALE GENOMIC DNA]</scope>
    <source>
        <strain evidence="5 6">SJQ9</strain>
    </source>
</reference>
<dbReference type="Proteomes" id="UP000269265">
    <property type="component" value="Unassembled WGS sequence"/>
</dbReference>
<dbReference type="FunFam" id="3.30.70.270:FF:000001">
    <property type="entry name" value="Diguanylate cyclase domain protein"/>
    <property type="match status" value="1"/>
</dbReference>
<dbReference type="PANTHER" id="PTHR45138">
    <property type="entry name" value="REGULATORY COMPONENTS OF SENSORY TRANSDUCTION SYSTEM"/>
    <property type="match status" value="1"/>
</dbReference>
<evidence type="ECO:0000313" key="5">
    <source>
        <dbReference type="EMBL" id="RRS04623.1"/>
    </source>
</evidence>
<dbReference type="InterPro" id="IPR050469">
    <property type="entry name" value="Diguanylate_Cyclase"/>
</dbReference>
<feature type="transmembrane region" description="Helical" evidence="3">
    <location>
        <begin position="88"/>
        <end position="107"/>
    </location>
</feature>
<dbReference type="EC" id="2.7.7.65" evidence="1"/>
<dbReference type="InterPro" id="IPR029787">
    <property type="entry name" value="Nucleotide_cyclase"/>
</dbReference>
<feature type="transmembrane region" description="Helical" evidence="3">
    <location>
        <begin position="30"/>
        <end position="48"/>
    </location>
</feature>
<keyword evidence="6" id="KW-1185">Reference proteome</keyword>
<dbReference type="OrthoDB" id="9813903at2"/>
<dbReference type="AlphaFoldDB" id="A0A426VCK8"/>
<dbReference type="NCBIfam" id="TIGR00254">
    <property type="entry name" value="GGDEF"/>
    <property type="match status" value="1"/>
</dbReference>
<feature type="transmembrane region" description="Helical" evidence="3">
    <location>
        <begin position="60"/>
        <end position="76"/>
    </location>
</feature>
<dbReference type="PANTHER" id="PTHR45138:SF9">
    <property type="entry name" value="DIGUANYLATE CYCLASE DGCM-RELATED"/>
    <property type="match status" value="1"/>
</dbReference>
<keyword evidence="3" id="KW-1133">Transmembrane helix</keyword>
<dbReference type="InterPro" id="IPR043128">
    <property type="entry name" value="Rev_trsase/Diguanyl_cyclase"/>
</dbReference>
<dbReference type="EMBL" id="RSED01000006">
    <property type="protein sequence ID" value="RRS04623.1"/>
    <property type="molecule type" value="Genomic_DNA"/>
</dbReference>
<feature type="transmembrane region" description="Helical" evidence="3">
    <location>
        <begin position="135"/>
        <end position="155"/>
    </location>
</feature>
<dbReference type="Gene3D" id="3.30.70.270">
    <property type="match status" value="1"/>
</dbReference>
<dbReference type="RefSeq" id="WP_125242997.1">
    <property type="nucleotide sequence ID" value="NZ_RSED01000006.1"/>
</dbReference>
<dbReference type="SMART" id="SM00267">
    <property type="entry name" value="GGDEF"/>
    <property type="match status" value="1"/>
</dbReference>
<organism evidence="5 6">
    <name type="scientific">Aquabacterium soli</name>
    <dbReference type="NCBI Taxonomy" id="2493092"/>
    <lineage>
        <taxon>Bacteria</taxon>
        <taxon>Pseudomonadati</taxon>
        <taxon>Pseudomonadota</taxon>
        <taxon>Betaproteobacteria</taxon>
        <taxon>Burkholderiales</taxon>
        <taxon>Aquabacterium</taxon>
    </lineage>
</organism>
<gene>
    <name evidence="5" type="ORF">EIP75_09375</name>
</gene>
<dbReference type="InterPro" id="IPR000160">
    <property type="entry name" value="GGDEF_dom"/>
</dbReference>
<feature type="transmembrane region" description="Helical" evidence="3">
    <location>
        <begin position="167"/>
        <end position="189"/>
    </location>
</feature>
<comment type="caution">
    <text evidence="5">The sequence shown here is derived from an EMBL/GenBank/DDBJ whole genome shotgun (WGS) entry which is preliminary data.</text>
</comment>
<protein>
    <recommendedName>
        <fullName evidence="1">diguanylate cyclase</fullName>
        <ecNumber evidence="1">2.7.7.65</ecNumber>
    </recommendedName>
</protein>
<evidence type="ECO:0000259" key="4">
    <source>
        <dbReference type="PROSITE" id="PS50887"/>
    </source>
</evidence>
<dbReference type="PROSITE" id="PS50887">
    <property type="entry name" value="GGDEF"/>
    <property type="match status" value="1"/>
</dbReference>
<dbReference type="Pfam" id="PF00990">
    <property type="entry name" value="GGDEF"/>
    <property type="match status" value="1"/>
</dbReference>
<evidence type="ECO:0000256" key="1">
    <source>
        <dbReference type="ARBA" id="ARBA00012528"/>
    </source>
</evidence>